<dbReference type="STRING" id="658196.A0A397TQ40"/>
<comment type="caution">
    <text evidence="1">The sequence shown here is derived from an EMBL/GenBank/DDBJ whole genome shotgun (WGS) entry which is preliminary data.</text>
</comment>
<name>A0A397TQ40_9GLOM</name>
<reference evidence="1 2" key="1">
    <citation type="submission" date="2018-06" db="EMBL/GenBank/DDBJ databases">
        <title>Comparative genomics reveals the genomic features of Rhizophagus irregularis, R. cerebriforme, R. diaphanum and Gigaspora rosea, and their symbiotic lifestyle signature.</title>
        <authorList>
            <person name="Morin E."/>
            <person name="San Clemente H."/>
            <person name="Chen E.C.H."/>
            <person name="De La Providencia I."/>
            <person name="Hainaut M."/>
            <person name="Kuo A."/>
            <person name="Kohler A."/>
            <person name="Murat C."/>
            <person name="Tang N."/>
            <person name="Roy S."/>
            <person name="Loubradou J."/>
            <person name="Henrissat B."/>
            <person name="Grigoriev I.V."/>
            <person name="Corradi N."/>
            <person name="Roux C."/>
            <person name="Martin F.M."/>
        </authorList>
    </citation>
    <scope>NUCLEOTIDE SEQUENCE [LARGE SCALE GENOMIC DNA]</scope>
    <source>
        <strain evidence="1 2">DAOM 227022</strain>
    </source>
</reference>
<organism evidence="1 2">
    <name type="scientific">Glomus cerebriforme</name>
    <dbReference type="NCBI Taxonomy" id="658196"/>
    <lineage>
        <taxon>Eukaryota</taxon>
        <taxon>Fungi</taxon>
        <taxon>Fungi incertae sedis</taxon>
        <taxon>Mucoromycota</taxon>
        <taxon>Glomeromycotina</taxon>
        <taxon>Glomeromycetes</taxon>
        <taxon>Glomerales</taxon>
        <taxon>Glomeraceae</taxon>
        <taxon>Glomus</taxon>
    </lineage>
</organism>
<dbReference type="OrthoDB" id="2421397at2759"/>
<dbReference type="AlphaFoldDB" id="A0A397TQ40"/>
<accession>A0A397TQ40</accession>
<evidence type="ECO:0000313" key="2">
    <source>
        <dbReference type="Proteomes" id="UP000265703"/>
    </source>
</evidence>
<proteinExistence type="predicted"/>
<keyword evidence="2" id="KW-1185">Reference proteome</keyword>
<evidence type="ECO:0000313" key="1">
    <source>
        <dbReference type="EMBL" id="RIA99036.1"/>
    </source>
</evidence>
<sequence>MRITGPDITKLGKAMVNANPQNGFIWVNRIQEDTLQWTNYSSPDENGQVNSQGITMTTSILVGHKFEVFPTLDGGYGYITVGKNPNVTETQLPPELLIDPLWIVNVIFIRPTGEITQPSLIYPRVSPAIDINIELCDNAYDSPGLICIVSIQVNVNVIYYVKIGFLSNGSTKEPIRMDINTNNILVDHIYSLYNGGYVVSAKLKNIQQQSISSGYIYYSRGGYYGEWNCPKIVGNFIIPKGVFPNNTFWMFSDGGYNENDANSLIEENGSGWTMMTTNIPKLIIDRGYNNLNVNATSPTINSTINIGETVLNITYYNTVSLSVGNISIYQHDFTTDQLILRQSYSANTPFTLLLQDKKTLALRVLNSTFNNPGSNYTVVIDNNAVKDLSFEEPLLGIPPDLWKFSTESEPQQHDGEYYN</sequence>
<protein>
    <submittedName>
        <fullName evidence="1">Uncharacterized protein</fullName>
    </submittedName>
</protein>
<gene>
    <name evidence="1" type="ORF">C1645_558437</name>
</gene>
<dbReference type="EMBL" id="QKYT01000008">
    <property type="protein sequence ID" value="RIA99036.1"/>
    <property type="molecule type" value="Genomic_DNA"/>
</dbReference>
<dbReference type="Proteomes" id="UP000265703">
    <property type="component" value="Unassembled WGS sequence"/>
</dbReference>